<dbReference type="KEGG" id="aey:CDG81_08410"/>
<dbReference type="HOGENOM" id="CLU_060699_1_4_11"/>
<protein>
    <recommendedName>
        <fullName evidence="1">Lactose phosphotransferase system repressor</fullName>
    </recommendedName>
</protein>
<feature type="domain" description="HTH deoR-type" evidence="6">
    <location>
        <begin position="3"/>
        <end position="58"/>
    </location>
</feature>
<dbReference type="PRINTS" id="PR00037">
    <property type="entry name" value="HTHLACR"/>
</dbReference>
<evidence type="ECO:0000259" key="6">
    <source>
        <dbReference type="PROSITE" id="PS51000"/>
    </source>
</evidence>
<accession>A0A099D7X4</accession>
<evidence type="ECO:0000256" key="3">
    <source>
        <dbReference type="ARBA" id="ARBA00023015"/>
    </source>
</evidence>
<dbReference type="PANTHER" id="PTHR30363">
    <property type="entry name" value="HTH-TYPE TRANSCRIPTIONAL REGULATOR SRLR-RELATED"/>
    <property type="match status" value="1"/>
</dbReference>
<dbReference type="Pfam" id="PF08220">
    <property type="entry name" value="HTH_DeoR"/>
    <property type="match status" value="1"/>
</dbReference>
<dbReference type="InterPro" id="IPR037171">
    <property type="entry name" value="NagB/RpiA_transferase-like"/>
</dbReference>
<evidence type="ECO:0000313" key="9">
    <source>
        <dbReference type="Proteomes" id="UP000029737"/>
    </source>
</evidence>
<evidence type="ECO:0000256" key="2">
    <source>
        <dbReference type="ARBA" id="ARBA00022491"/>
    </source>
</evidence>
<dbReference type="SUPFAM" id="SSF100950">
    <property type="entry name" value="NagB/RpiA/CoA transferase-like"/>
    <property type="match status" value="1"/>
</dbReference>
<dbReference type="PROSITE" id="PS51000">
    <property type="entry name" value="HTH_DEOR_2"/>
    <property type="match status" value="1"/>
</dbReference>
<keyword evidence="9" id="KW-1185">Reference proteome</keyword>
<dbReference type="AlphaFoldDB" id="A0A099D7X4"/>
<reference evidence="8 9" key="1">
    <citation type="journal article" date="2014" name="PLoS ONE">
        <title>Identification and Characterization of a New Erythromycin Biosynthetic Gene Cluster in Actinopolyspora erythraea YIM90600, a Novel Erythronolide-Producing Halophilic Actinomycete Isolated from Salt Field.</title>
        <authorList>
            <person name="Chen D."/>
            <person name="Feng J."/>
            <person name="Huang L."/>
            <person name="Zhang Q."/>
            <person name="Wu J."/>
            <person name="Zhu X."/>
            <person name="Duan Y."/>
            <person name="Xu Z."/>
        </authorList>
    </citation>
    <scope>NUCLEOTIDE SEQUENCE [LARGE SCALE GENOMIC DNA]</scope>
    <source>
        <strain evidence="8 9">YIM90600</strain>
    </source>
</reference>
<dbReference type="InterPro" id="IPR001034">
    <property type="entry name" value="DeoR_HTH"/>
</dbReference>
<organism evidence="7 10">
    <name type="scientific">Actinopolyspora erythraea</name>
    <dbReference type="NCBI Taxonomy" id="414996"/>
    <lineage>
        <taxon>Bacteria</taxon>
        <taxon>Bacillati</taxon>
        <taxon>Actinomycetota</taxon>
        <taxon>Actinomycetes</taxon>
        <taxon>Actinopolysporales</taxon>
        <taxon>Actinopolysporaceae</taxon>
        <taxon>Actinopolyspora</taxon>
    </lineage>
</organism>
<evidence type="ECO:0000256" key="4">
    <source>
        <dbReference type="ARBA" id="ARBA00023163"/>
    </source>
</evidence>
<dbReference type="Proteomes" id="UP000029737">
    <property type="component" value="Unassembled WGS sequence"/>
</dbReference>
<keyword evidence="3" id="KW-0805">Transcription regulation</keyword>
<dbReference type="GO" id="GO:0003700">
    <property type="term" value="F:DNA-binding transcription factor activity"/>
    <property type="evidence" value="ECO:0007669"/>
    <property type="project" value="InterPro"/>
</dbReference>
<sequence>MYGAERRQLLAQRARRDGRVDVAEAAAELEVAPETIRRDLGALERRGLVRRVYGGAIPQERLDFEPGVPQRDQTASAEKDRVARAALDLLPGGGTLLLDAGTTTSRVAGLLPPDRELTVVTNSLPVANQLAGRGNLDLHLLGGRVRGTTLAAVESWALNVLDGLTVDVGLLGANGFSAARGCTTPDSAESAVKSAMVRSCRKRVLLADHTKYGHDHFSRFAAISDLDVLVTSSGLDDAAVSELRERGTEVVLA</sequence>
<dbReference type="SMART" id="SM00420">
    <property type="entry name" value="HTH_DEOR"/>
    <property type="match status" value="1"/>
</dbReference>
<dbReference type="PANTHER" id="PTHR30363:SF4">
    <property type="entry name" value="GLYCEROL-3-PHOSPHATE REGULON REPRESSOR"/>
    <property type="match status" value="1"/>
</dbReference>
<gene>
    <name evidence="7" type="ORF">CDG81_08410</name>
    <name evidence="8" type="ORF">IL38_08280</name>
</gene>
<dbReference type="eggNOG" id="COG1349">
    <property type="taxonomic scope" value="Bacteria"/>
</dbReference>
<dbReference type="InterPro" id="IPR050313">
    <property type="entry name" value="Carb_Metab_HTH_regulators"/>
</dbReference>
<dbReference type="Pfam" id="PF00455">
    <property type="entry name" value="DeoRC"/>
    <property type="match status" value="1"/>
</dbReference>
<evidence type="ECO:0000256" key="5">
    <source>
        <dbReference type="ARBA" id="ARBA00024937"/>
    </source>
</evidence>
<evidence type="ECO:0000256" key="1">
    <source>
        <dbReference type="ARBA" id="ARBA00021390"/>
    </source>
</evidence>
<dbReference type="EMBL" id="CP022752">
    <property type="protein sequence ID" value="ASU78306.1"/>
    <property type="molecule type" value="Genomic_DNA"/>
</dbReference>
<name>A0A099D7X4_9ACTN</name>
<proteinExistence type="predicted"/>
<dbReference type="RefSeq" id="WP_043571902.1">
    <property type="nucleotide sequence ID" value="NZ_CP022752.1"/>
</dbReference>
<dbReference type="EMBL" id="JPMV01000014">
    <property type="protein sequence ID" value="KGI82001.1"/>
    <property type="molecule type" value="Genomic_DNA"/>
</dbReference>
<reference evidence="7 10" key="2">
    <citation type="submission" date="2017-08" db="EMBL/GenBank/DDBJ databases">
        <title>The complete genome sequence of moderately halophilic actinomycete Actinopolyspora erythraea YIM 90600, the producer of novel erythromycin, novel actinopolysporins A-C and tubercidin.</title>
        <authorList>
            <person name="Yin M."/>
            <person name="Tang S."/>
        </authorList>
    </citation>
    <scope>NUCLEOTIDE SEQUENCE [LARGE SCALE GENOMIC DNA]</scope>
    <source>
        <strain evidence="7 10">YIM 90600</strain>
    </source>
</reference>
<dbReference type="OrthoDB" id="7688673at2"/>
<evidence type="ECO:0000313" key="10">
    <source>
        <dbReference type="Proteomes" id="UP000215043"/>
    </source>
</evidence>
<dbReference type="InterPro" id="IPR014036">
    <property type="entry name" value="DeoR-like_C"/>
</dbReference>
<keyword evidence="2" id="KW-0678">Repressor</keyword>
<dbReference type="InterPro" id="IPR036390">
    <property type="entry name" value="WH_DNA-bd_sf"/>
</dbReference>
<dbReference type="SMART" id="SM01134">
    <property type="entry name" value="DeoRC"/>
    <property type="match status" value="1"/>
</dbReference>
<dbReference type="Proteomes" id="UP000215043">
    <property type="component" value="Chromosome"/>
</dbReference>
<keyword evidence="4" id="KW-0804">Transcription</keyword>
<evidence type="ECO:0000313" key="8">
    <source>
        <dbReference type="EMBL" id="KGI82001.1"/>
    </source>
</evidence>
<evidence type="ECO:0000313" key="7">
    <source>
        <dbReference type="EMBL" id="ASU78306.1"/>
    </source>
</evidence>
<comment type="function">
    <text evidence="5">Repressor of the lactose catabolism operon. Galactose-6-phosphate is the inducer.</text>
</comment>
<dbReference type="Gene3D" id="3.40.50.1360">
    <property type="match status" value="1"/>
</dbReference>
<dbReference type="SUPFAM" id="SSF46785">
    <property type="entry name" value="Winged helix' DNA-binding domain"/>
    <property type="match status" value="1"/>
</dbReference>